<comment type="caution">
    <text evidence="5">Lacks conserved residue(s) required for the propagation of feature annotation.</text>
</comment>
<accession>A0A5M8P0H3</accession>
<dbReference type="Pfam" id="PF00902">
    <property type="entry name" value="TatC"/>
    <property type="match status" value="1"/>
</dbReference>
<feature type="transmembrane region" description="Helical" evidence="5">
    <location>
        <begin position="138"/>
        <end position="160"/>
    </location>
</feature>
<dbReference type="PANTHER" id="PTHR30371">
    <property type="entry name" value="SEC-INDEPENDENT PROTEIN TRANSLOCASE PROTEIN TATC"/>
    <property type="match status" value="1"/>
</dbReference>
<evidence type="ECO:0000256" key="3">
    <source>
        <dbReference type="ARBA" id="ARBA00022989"/>
    </source>
</evidence>
<dbReference type="AlphaFoldDB" id="A0A5M8P0H3"/>
<comment type="subunit">
    <text evidence="5">Forms a complex with TatA.</text>
</comment>
<evidence type="ECO:0000256" key="1">
    <source>
        <dbReference type="ARBA" id="ARBA00004141"/>
    </source>
</evidence>
<keyword evidence="5" id="KW-0653">Protein transport</keyword>
<feature type="transmembrane region" description="Helical" evidence="5">
    <location>
        <begin position="190"/>
        <end position="211"/>
    </location>
</feature>
<dbReference type="GO" id="GO:0065002">
    <property type="term" value="P:intracellular protein transmembrane transport"/>
    <property type="evidence" value="ECO:0007669"/>
    <property type="project" value="TreeGrafter"/>
</dbReference>
<evidence type="ECO:0000313" key="7">
    <source>
        <dbReference type="Proteomes" id="UP000324575"/>
    </source>
</evidence>
<dbReference type="GO" id="GO:0033281">
    <property type="term" value="C:TAT protein transport complex"/>
    <property type="evidence" value="ECO:0007669"/>
    <property type="project" value="UniProtKB-UniRule"/>
</dbReference>
<keyword evidence="4 5" id="KW-0472">Membrane</keyword>
<dbReference type="GO" id="GO:0043953">
    <property type="term" value="P:protein transport by the Tat complex"/>
    <property type="evidence" value="ECO:0007669"/>
    <property type="project" value="UniProtKB-UniRule"/>
</dbReference>
<keyword evidence="2 5" id="KW-0812">Transmembrane</keyword>
<evidence type="ECO:0000313" key="6">
    <source>
        <dbReference type="EMBL" id="KAA6301850.1"/>
    </source>
</evidence>
<evidence type="ECO:0000256" key="5">
    <source>
        <dbReference type="HAMAP-Rule" id="MF_00902"/>
    </source>
</evidence>
<evidence type="ECO:0000256" key="2">
    <source>
        <dbReference type="ARBA" id="ARBA00022692"/>
    </source>
</evidence>
<keyword evidence="3 5" id="KW-1133">Transmembrane helix</keyword>
<comment type="caution">
    <text evidence="6">The sequence shown here is derived from an EMBL/GenBank/DDBJ whole genome shotgun (WGS) entry which is preliminary data.</text>
</comment>
<comment type="function">
    <text evidence="5">Part of the twin-arginine translocation (Tat) system that transports large folded proteins containing a characteristic twin-arginine motif in their signal peptide across membranes.</text>
</comment>
<dbReference type="EMBL" id="SNRX01000013">
    <property type="protein sequence ID" value="KAA6301850.1"/>
    <property type="molecule type" value="Genomic_DNA"/>
</dbReference>
<feature type="transmembrane region" description="Helical" evidence="5">
    <location>
        <begin position="27"/>
        <end position="50"/>
    </location>
</feature>
<evidence type="ECO:0000256" key="4">
    <source>
        <dbReference type="ARBA" id="ARBA00023136"/>
    </source>
</evidence>
<name>A0A5M8P0H3_9BACT</name>
<organism evidence="6 7">
    <name type="scientific">Candidatus Ordinivivax streblomastigis</name>
    <dbReference type="NCBI Taxonomy" id="2540710"/>
    <lineage>
        <taxon>Bacteria</taxon>
        <taxon>Pseudomonadati</taxon>
        <taxon>Bacteroidota</taxon>
        <taxon>Bacteroidia</taxon>
        <taxon>Bacteroidales</taxon>
        <taxon>Candidatus Ordinivivax</taxon>
    </lineage>
</organism>
<sequence length="271" mass="31779">MKEDTQEVLDSETQMSFWEHLEAFRWVLLRIVIALIIFAIASFSCMPWIFDQIILAPAKPDFWLYETLCTLSQKIPFIPAFCDQNFQIDMINIDLTAQFFRHLSTSFWLSLILICPYLLFELWGFISPALYEHERRNVRWVFFFGSIMFFIGCLIGYAVIFPMTLRFLYTYSLSDVIHNHISLDSYLDNFILLIVAMGLIFEMPLLSWLLSQIGILKKSFFRTYRRHAIVVLLIAAALITPTGDPFTLSLVFFPLYALYELSIFFVKNDTV</sequence>
<dbReference type="PANTHER" id="PTHR30371:SF0">
    <property type="entry name" value="SEC-INDEPENDENT PROTEIN TRANSLOCASE PROTEIN TATC, CHLOROPLASTIC-RELATED"/>
    <property type="match status" value="1"/>
</dbReference>
<dbReference type="PRINTS" id="PR01840">
    <property type="entry name" value="TATCFAMILY"/>
</dbReference>
<feature type="transmembrane region" description="Helical" evidence="5">
    <location>
        <begin position="107"/>
        <end position="126"/>
    </location>
</feature>
<keyword evidence="5" id="KW-0811">Translocation</keyword>
<dbReference type="Proteomes" id="UP000324575">
    <property type="component" value="Unassembled WGS sequence"/>
</dbReference>
<protein>
    <recommendedName>
        <fullName evidence="5">Sec-independent protein translocase protein TatC</fullName>
    </recommendedName>
</protein>
<dbReference type="NCBIfam" id="TIGR00945">
    <property type="entry name" value="tatC"/>
    <property type="match status" value="1"/>
</dbReference>
<comment type="similarity">
    <text evidence="5">Belongs to the TatC family.</text>
</comment>
<keyword evidence="5" id="KW-1003">Cell membrane</keyword>
<gene>
    <name evidence="5" type="primary">tatC</name>
    <name evidence="6" type="ORF">EZS26_002013</name>
</gene>
<reference evidence="6 7" key="1">
    <citation type="submission" date="2019-03" db="EMBL/GenBank/DDBJ databases">
        <title>Single cell metagenomics reveals metabolic interactions within the superorganism composed of flagellate Streblomastix strix and complex community of Bacteroidetes bacteria on its surface.</title>
        <authorList>
            <person name="Treitli S.C."/>
            <person name="Kolisko M."/>
            <person name="Husnik F."/>
            <person name="Keeling P."/>
            <person name="Hampl V."/>
        </authorList>
    </citation>
    <scope>NUCLEOTIDE SEQUENCE [LARGE SCALE GENOMIC DNA]</scope>
    <source>
        <strain evidence="6">St1</strain>
    </source>
</reference>
<dbReference type="HAMAP" id="MF_00902">
    <property type="entry name" value="TatC"/>
    <property type="match status" value="1"/>
</dbReference>
<dbReference type="InterPro" id="IPR002033">
    <property type="entry name" value="TatC"/>
</dbReference>
<comment type="subcellular location">
    <subcellularLocation>
        <location evidence="5">Cell membrane</location>
        <topology evidence="5">Multi-pass membrane protein</topology>
    </subcellularLocation>
    <subcellularLocation>
        <location evidence="1">Membrane</location>
        <topology evidence="1">Multi-pass membrane protein</topology>
    </subcellularLocation>
</comment>
<dbReference type="GO" id="GO:0009977">
    <property type="term" value="F:proton motive force dependent protein transmembrane transporter activity"/>
    <property type="evidence" value="ECO:0007669"/>
    <property type="project" value="TreeGrafter"/>
</dbReference>
<proteinExistence type="inferred from homology"/>
<keyword evidence="5" id="KW-0813">Transport</keyword>